<feature type="transmembrane region" description="Helical" evidence="1">
    <location>
        <begin position="50"/>
        <end position="71"/>
    </location>
</feature>
<feature type="transmembrane region" description="Helical" evidence="1">
    <location>
        <begin position="6"/>
        <end position="29"/>
    </location>
</feature>
<dbReference type="Pfam" id="PF08592">
    <property type="entry name" value="Anthrone_oxy"/>
    <property type="match status" value="1"/>
</dbReference>
<sequence length="145" mass="15670">MQTLITVLCGGLCALMAGIYFAFSVIVMPSLSRLPAQQGATTMRQINRDILSSAFMLLFWGSSVLTLAALFTSPSAMTWLAGGLYLGGMLIVTAVGNVPLNRRLEEEGNTNGEAVWQHYLVRWTFWNHVRTASAAVSAGLFLVAV</sequence>
<keyword evidence="1" id="KW-1133">Transmembrane helix</keyword>
<keyword evidence="1" id="KW-0472">Membrane</keyword>
<organism evidence="2 3">
    <name type="scientific">Alteromonas lipolytica</name>
    <dbReference type="NCBI Taxonomy" id="1856405"/>
    <lineage>
        <taxon>Bacteria</taxon>
        <taxon>Pseudomonadati</taxon>
        <taxon>Pseudomonadota</taxon>
        <taxon>Gammaproteobacteria</taxon>
        <taxon>Alteromonadales</taxon>
        <taxon>Alteromonadaceae</taxon>
        <taxon>Alteromonas/Salinimonas group</taxon>
        <taxon>Alteromonas</taxon>
    </lineage>
</organism>
<keyword evidence="3" id="KW-1185">Reference proteome</keyword>
<dbReference type="InterPro" id="IPR013901">
    <property type="entry name" value="Anthrone_oxy"/>
</dbReference>
<dbReference type="Proteomes" id="UP000176037">
    <property type="component" value="Unassembled WGS sequence"/>
</dbReference>
<accession>A0A1E8F8C9</accession>
<evidence type="ECO:0000256" key="1">
    <source>
        <dbReference type="SAM" id="Phobius"/>
    </source>
</evidence>
<protein>
    <recommendedName>
        <fullName evidence="4">DUF1772 domain-containing protein</fullName>
    </recommendedName>
</protein>
<dbReference type="RefSeq" id="WP_070178641.1">
    <property type="nucleotide sequence ID" value="NZ_BMJR01000010.1"/>
</dbReference>
<evidence type="ECO:0000313" key="2">
    <source>
        <dbReference type="EMBL" id="OFI32172.1"/>
    </source>
</evidence>
<gene>
    <name evidence="2" type="ORF">BFC17_08060</name>
</gene>
<proteinExistence type="predicted"/>
<dbReference type="EMBL" id="MJIC01000021">
    <property type="protein sequence ID" value="OFI32172.1"/>
    <property type="molecule type" value="Genomic_DNA"/>
</dbReference>
<name>A0A1E8F8C9_9ALTE</name>
<dbReference type="AlphaFoldDB" id="A0A1E8F8C9"/>
<keyword evidence="1" id="KW-0812">Transmembrane</keyword>
<reference evidence="2 3" key="1">
    <citation type="submission" date="2016-09" db="EMBL/GenBank/DDBJ databases">
        <title>Alteromonas lipolytica, a new species isolated from sea water.</title>
        <authorList>
            <person name="Wu Y.-H."/>
            <person name="Cheng H."/>
            <person name="Xu X.-W."/>
        </authorList>
    </citation>
    <scope>NUCLEOTIDE SEQUENCE [LARGE SCALE GENOMIC DNA]</scope>
    <source>
        <strain evidence="2 3">JW12</strain>
    </source>
</reference>
<dbReference type="STRING" id="1856405.BFC17_08060"/>
<comment type="caution">
    <text evidence="2">The sequence shown here is derived from an EMBL/GenBank/DDBJ whole genome shotgun (WGS) entry which is preliminary data.</text>
</comment>
<evidence type="ECO:0008006" key="4">
    <source>
        <dbReference type="Google" id="ProtNLM"/>
    </source>
</evidence>
<feature type="transmembrane region" description="Helical" evidence="1">
    <location>
        <begin position="77"/>
        <end position="98"/>
    </location>
</feature>
<dbReference type="OrthoDB" id="428263at2"/>
<evidence type="ECO:0000313" key="3">
    <source>
        <dbReference type="Proteomes" id="UP000176037"/>
    </source>
</evidence>